<evidence type="ECO:0000259" key="7">
    <source>
        <dbReference type="PROSITE" id="PS50991"/>
    </source>
</evidence>
<dbReference type="FunFam" id="2.40.50.100:FF:000003">
    <property type="entry name" value="Acetyl-CoA carboxylase biotin carboxyl carrier protein"/>
    <property type="match status" value="1"/>
</dbReference>
<dbReference type="InParanoid" id="D7DRA0"/>
<dbReference type="NCBIfam" id="NF006761">
    <property type="entry name" value="PRK09282.1"/>
    <property type="match status" value="1"/>
</dbReference>
<dbReference type="Pfam" id="PF00364">
    <property type="entry name" value="Biotin_lipoyl"/>
    <property type="match status" value="1"/>
</dbReference>
<dbReference type="InterPro" id="IPR003379">
    <property type="entry name" value="Carboxylase_cons_dom"/>
</dbReference>
<evidence type="ECO:0000256" key="2">
    <source>
        <dbReference type="ARBA" id="ARBA00023267"/>
    </source>
</evidence>
<dbReference type="GO" id="GO:0008948">
    <property type="term" value="F:oxaloacetate decarboxylase activity"/>
    <property type="evidence" value="ECO:0007669"/>
    <property type="project" value="InterPro"/>
</dbReference>
<dbReference type="InterPro" id="IPR013785">
    <property type="entry name" value="Aldolase_TIM"/>
</dbReference>
<dbReference type="STRING" id="456320.Mvol_1722"/>
<evidence type="ECO:0000313" key="8">
    <source>
        <dbReference type="EMBL" id="ADI37377.1"/>
    </source>
</evidence>
<dbReference type="PANTHER" id="PTHR43778:SF2">
    <property type="entry name" value="PYRUVATE CARBOXYLASE, MITOCHONDRIAL"/>
    <property type="match status" value="1"/>
</dbReference>
<evidence type="ECO:0000256" key="1">
    <source>
        <dbReference type="ARBA" id="ARBA00001941"/>
    </source>
</evidence>
<reference evidence="8 9" key="1">
    <citation type="submission" date="2010-05" db="EMBL/GenBank/DDBJ databases">
        <title>Complete sequence of Methanococcus voltae A3.</title>
        <authorList>
            <consortium name="US DOE Joint Genome Institute"/>
            <person name="Lucas S."/>
            <person name="Copeland A."/>
            <person name="Lapidus A."/>
            <person name="Cheng J.-F."/>
            <person name="Bruce D."/>
            <person name="Goodwin L."/>
            <person name="Pitluck S."/>
            <person name="Lowry S."/>
            <person name="Clum A."/>
            <person name="Land M."/>
            <person name="Hauser L."/>
            <person name="Kyrpides N."/>
            <person name="Mikhailova N."/>
            <person name="Whitman W.B."/>
            <person name="Woyke T."/>
        </authorList>
    </citation>
    <scope>NUCLEOTIDE SEQUENCE [LARGE SCALE GENOMIC DNA]</scope>
    <source>
        <strain evidence="9">ATCC BAA-1334 / A3</strain>
    </source>
</reference>
<dbReference type="GO" id="GO:0005737">
    <property type="term" value="C:cytoplasm"/>
    <property type="evidence" value="ECO:0007669"/>
    <property type="project" value="TreeGrafter"/>
</dbReference>
<dbReference type="PANTHER" id="PTHR43778">
    <property type="entry name" value="PYRUVATE CARBOXYLASE"/>
    <property type="match status" value="1"/>
</dbReference>
<dbReference type="GO" id="GO:0006094">
    <property type="term" value="P:gluconeogenesis"/>
    <property type="evidence" value="ECO:0007669"/>
    <property type="project" value="TreeGrafter"/>
</dbReference>
<dbReference type="PROSITE" id="PS50991">
    <property type="entry name" value="PYR_CT"/>
    <property type="match status" value="1"/>
</dbReference>
<keyword evidence="2" id="KW-0092">Biotin</keyword>
<dbReference type="KEGG" id="mvo:Mvol_1722"/>
<dbReference type="InterPro" id="IPR055268">
    <property type="entry name" value="PCB-like"/>
</dbReference>
<dbReference type="Gene3D" id="2.40.50.100">
    <property type="match status" value="1"/>
</dbReference>
<dbReference type="GO" id="GO:0006814">
    <property type="term" value="P:sodium ion transport"/>
    <property type="evidence" value="ECO:0007669"/>
    <property type="project" value="InterPro"/>
</dbReference>
<dbReference type="InterPro" id="IPR000089">
    <property type="entry name" value="Biotin_lipoyl"/>
</dbReference>
<proteinExistence type="predicted"/>
<dbReference type="HOGENOM" id="CLU_000395_4_2_2"/>
<dbReference type="SUPFAM" id="SSF51569">
    <property type="entry name" value="Aldolase"/>
    <property type="match status" value="1"/>
</dbReference>
<dbReference type="AlphaFoldDB" id="D7DRA0"/>
<dbReference type="SUPFAM" id="SSF51230">
    <property type="entry name" value="Single hybrid motif"/>
    <property type="match status" value="1"/>
</dbReference>
<dbReference type="FunCoup" id="D7DRA0">
    <property type="interactions" value="133"/>
</dbReference>
<dbReference type="EMBL" id="CP002057">
    <property type="protein sequence ID" value="ADI37377.1"/>
    <property type="molecule type" value="Genomic_DNA"/>
</dbReference>
<dbReference type="NCBIfam" id="TIGR01108">
    <property type="entry name" value="oadA"/>
    <property type="match status" value="1"/>
</dbReference>
<dbReference type="Proteomes" id="UP000007722">
    <property type="component" value="Chromosome"/>
</dbReference>
<dbReference type="Gene3D" id="3.20.20.70">
    <property type="entry name" value="Aldolase class I"/>
    <property type="match status" value="1"/>
</dbReference>
<keyword evidence="9" id="KW-1185">Reference proteome</keyword>
<dbReference type="CDD" id="cd07937">
    <property type="entry name" value="DRE_TIM_PC_TC_5S"/>
    <property type="match status" value="1"/>
</dbReference>
<dbReference type="GO" id="GO:0004736">
    <property type="term" value="F:pyruvate carboxylase activity"/>
    <property type="evidence" value="ECO:0007669"/>
    <property type="project" value="TreeGrafter"/>
</dbReference>
<feature type="domain" description="Pyruvate carboxyltransferase" evidence="7">
    <location>
        <begin position="5"/>
        <end position="265"/>
    </location>
</feature>
<gene>
    <name evidence="8" type="ordered locus">Mvol_1722</name>
</gene>
<dbReference type="CDD" id="cd06850">
    <property type="entry name" value="biotinyl_domain"/>
    <property type="match status" value="1"/>
</dbReference>
<dbReference type="InterPro" id="IPR005776">
    <property type="entry name" value="OadA"/>
</dbReference>
<name>D7DRA0_METV3</name>
<evidence type="ECO:0000259" key="6">
    <source>
        <dbReference type="PROSITE" id="PS50968"/>
    </source>
</evidence>
<evidence type="ECO:0000256" key="5">
    <source>
        <dbReference type="ARBA" id="ARBA00079224"/>
    </source>
</evidence>
<dbReference type="PROSITE" id="PS50968">
    <property type="entry name" value="BIOTINYL_LIPOYL"/>
    <property type="match status" value="1"/>
</dbReference>
<dbReference type="Pfam" id="PF02436">
    <property type="entry name" value="PYC_OADA"/>
    <property type="match status" value="1"/>
</dbReference>
<dbReference type="OrthoDB" id="6555at2157"/>
<dbReference type="InterPro" id="IPR000891">
    <property type="entry name" value="PYR_CT"/>
</dbReference>
<accession>D7DRA0</accession>
<evidence type="ECO:0000256" key="3">
    <source>
        <dbReference type="ARBA" id="ARBA00064342"/>
    </source>
</evidence>
<dbReference type="eggNOG" id="arCOG02095">
    <property type="taxonomic scope" value="Archaea"/>
</dbReference>
<organism evidence="8 9">
    <name type="scientific">Methanococcus voltae (strain ATCC BAA-1334 / A3)</name>
    <dbReference type="NCBI Taxonomy" id="456320"/>
    <lineage>
        <taxon>Archaea</taxon>
        <taxon>Methanobacteriati</taxon>
        <taxon>Methanobacteriota</taxon>
        <taxon>Methanomada group</taxon>
        <taxon>Methanococci</taxon>
        <taxon>Methanococcales</taxon>
        <taxon>Methanococcaceae</taxon>
        <taxon>Methanococcus</taxon>
    </lineage>
</organism>
<dbReference type="InterPro" id="IPR011053">
    <property type="entry name" value="Single_hybrid_motif"/>
</dbReference>
<evidence type="ECO:0000256" key="4">
    <source>
        <dbReference type="ARBA" id="ARBA00073541"/>
    </source>
</evidence>
<dbReference type="Pfam" id="PF00682">
    <property type="entry name" value="HMGL-like"/>
    <property type="match status" value="1"/>
</dbReference>
<protein>
    <recommendedName>
        <fullName evidence="4">Pyruvate carboxylase subunit B</fullName>
    </recommendedName>
    <alternativeName>
        <fullName evidence="5">Pyruvic carboxylase B</fullName>
    </alternativeName>
</protein>
<dbReference type="SUPFAM" id="SSF89000">
    <property type="entry name" value="post-HMGL domain-like"/>
    <property type="match status" value="1"/>
</dbReference>
<comment type="subunit">
    <text evidence="3">Heterooctamer of four A and four B subunits.</text>
</comment>
<feature type="domain" description="Lipoyl-binding" evidence="6">
    <location>
        <begin position="498"/>
        <end position="575"/>
    </location>
</feature>
<evidence type="ECO:0000313" key="9">
    <source>
        <dbReference type="Proteomes" id="UP000007722"/>
    </source>
</evidence>
<comment type="cofactor">
    <cofactor evidence="1">
        <name>Co(2+)</name>
        <dbReference type="ChEBI" id="CHEBI:48828"/>
    </cofactor>
</comment>
<sequence>MVKSVKITDTTFRDAHQSLMATRLRLSDMLPIAEKMDEVGFYSMEVWGGATFDSCIRFLNEDPWERLRELKKKITETPLQMLLRGQNLVGYRHYSDDVVEKFVKKSVENGIDIIRIFDALNDVRNLEYPIKVAVECGAHVQGAISYTTSPVHTIDQYIELARNFEEHKCDSICIKDMAGLLTPFDAKELIKRLKEEVSIPIDLHSHCTAGIAPMTYITSVEAGIDILNCAISPLSMGTSQPPIESMVASLKDTEYDTGLNLVALTEIRDYFDEIRNKYKYLINPISERVDARILRYQVPGGMLSNLVSQLKEQGAIDKFEEVLNEIPNVRKDLGYPPLVTPTSQIVGTQAVMNVLTGERYRIITNEVSNYVRGYYGKAPASIDRDLIKRVLKTGEKRIECRPADLLEPEYEKRAKEAKEKGLIRNEKYEVEDILTYTLYPQVAVKFLRGEAEEEPIPEEKEVSKFSEIPTKYVVEVDGEAYEVKVEPVYGSEYKKPKTEKIDSETEGAVNSPFRGMVTKVNVKEGAEVKAGDTIITLEAMKMENPVECPVDGKVEKIIVHEGQSVSVGDILMIVK</sequence>